<gene>
    <name evidence="2" type="ORF">HNR61_005627</name>
</gene>
<evidence type="ECO:0000313" key="2">
    <source>
        <dbReference type="EMBL" id="MBA8953973.1"/>
    </source>
</evidence>
<feature type="compositionally biased region" description="Basic and acidic residues" evidence="1">
    <location>
        <begin position="19"/>
        <end position="35"/>
    </location>
</feature>
<protein>
    <submittedName>
        <fullName evidence="2">Uncharacterized protein</fullName>
    </submittedName>
</protein>
<accession>A0A7W3LTE7</accession>
<name>A0A7W3LTE7_ACTNM</name>
<proteinExistence type="predicted"/>
<keyword evidence="3" id="KW-1185">Reference proteome</keyword>
<sequence length="48" mass="5203">MRALIAGADAVLFCTLAEERGGPRSRTSKSERQQPLDHGTARAHLCHS</sequence>
<evidence type="ECO:0000313" key="3">
    <source>
        <dbReference type="Proteomes" id="UP000572680"/>
    </source>
</evidence>
<dbReference type="Proteomes" id="UP000572680">
    <property type="component" value="Unassembled WGS sequence"/>
</dbReference>
<dbReference type="AlphaFoldDB" id="A0A7W3LTE7"/>
<comment type="caution">
    <text evidence="2">The sequence shown here is derived from an EMBL/GenBank/DDBJ whole genome shotgun (WGS) entry which is preliminary data.</text>
</comment>
<organism evidence="2 3">
    <name type="scientific">Actinomadura namibiensis</name>
    <dbReference type="NCBI Taxonomy" id="182080"/>
    <lineage>
        <taxon>Bacteria</taxon>
        <taxon>Bacillati</taxon>
        <taxon>Actinomycetota</taxon>
        <taxon>Actinomycetes</taxon>
        <taxon>Streptosporangiales</taxon>
        <taxon>Thermomonosporaceae</taxon>
        <taxon>Actinomadura</taxon>
    </lineage>
</organism>
<dbReference type="EMBL" id="JACJIA010000008">
    <property type="protein sequence ID" value="MBA8953973.1"/>
    <property type="molecule type" value="Genomic_DNA"/>
</dbReference>
<feature type="region of interest" description="Disordered" evidence="1">
    <location>
        <begin position="19"/>
        <end position="48"/>
    </location>
</feature>
<reference evidence="2 3" key="1">
    <citation type="submission" date="2020-08" db="EMBL/GenBank/DDBJ databases">
        <title>Genomic Encyclopedia of Type Strains, Phase IV (KMG-IV): sequencing the most valuable type-strain genomes for metagenomic binning, comparative biology and taxonomic classification.</title>
        <authorList>
            <person name="Goeker M."/>
        </authorList>
    </citation>
    <scope>NUCLEOTIDE SEQUENCE [LARGE SCALE GENOMIC DNA]</scope>
    <source>
        <strain evidence="2 3">DSM 44197</strain>
    </source>
</reference>
<evidence type="ECO:0000256" key="1">
    <source>
        <dbReference type="SAM" id="MobiDB-lite"/>
    </source>
</evidence>